<dbReference type="Proteomes" id="UP001242480">
    <property type="component" value="Unassembled WGS sequence"/>
</dbReference>
<dbReference type="Pfam" id="PF04314">
    <property type="entry name" value="PCuAC"/>
    <property type="match status" value="1"/>
</dbReference>
<feature type="chain" id="PRO_5045212225" evidence="1">
    <location>
        <begin position="22"/>
        <end position="165"/>
    </location>
</feature>
<dbReference type="RefSeq" id="WP_307280833.1">
    <property type="nucleotide sequence ID" value="NZ_JAUSVX010000014.1"/>
</dbReference>
<gene>
    <name evidence="2" type="ORF">QO011_006111</name>
</gene>
<reference evidence="2 3" key="1">
    <citation type="submission" date="2023-07" db="EMBL/GenBank/DDBJ databases">
        <title>Genomic Encyclopedia of Type Strains, Phase IV (KMG-IV): sequencing the most valuable type-strain genomes for metagenomic binning, comparative biology and taxonomic classification.</title>
        <authorList>
            <person name="Goeker M."/>
        </authorList>
    </citation>
    <scope>NUCLEOTIDE SEQUENCE [LARGE SCALE GENOMIC DNA]</scope>
    <source>
        <strain evidence="2 3">DSM 19619</strain>
    </source>
</reference>
<evidence type="ECO:0000313" key="3">
    <source>
        <dbReference type="Proteomes" id="UP001242480"/>
    </source>
</evidence>
<organism evidence="2 3">
    <name type="scientific">Labrys wisconsinensis</name>
    <dbReference type="NCBI Taxonomy" id="425677"/>
    <lineage>
        <taxon>Bacteria</taxon>
        <taxon>Pseudomonadati</taxon>
        <taxon>Pseudomonadota</taxon>
        <taxon>Alphaproteobacteria</taxon>
        <taxon>Hyphomicrobiales</taxon>
        <taxon>Xanthobacteraceae</taxon>
        <taxon>Labrys</taxon>
    </lineage>
</organism>
<proteinExistence type="predicted"/>
<dbReference type="Gene3D" id="2.60.40.1890">
    <property type="entry name" value="PCu(A)C copper chaperone"/>
    <property type="match status" value="1"/>
</dbReference>
<evidence type="ECO:0000256" key="1">
    <source>
        <dbReference type="SAM" id="SignalP"/>
    </source>
</evidence>
<comment type="caution">
    <text evidence="2">The sequence shown here is derived from an EMBL/GenBank/DDBJ whole genome shotgun (WGS) entry which is preliminary data.</text>
</comment>
<name>A0ABU0JFM2_9HYPH</name>
<protein>
    <submittedName>
        <fullName evidence="2">Copper(I)-binding protein</fullName>
    </submittedName>
</protein>
<keyword evidence="1" id="KW-0732">Signal</keyword>
<dbReference type="InterPro" id="IPR036182">
    <property type="entry name" value="PCuAC_sf"/>
</dbReference>
<evidence type="ECO:0000313" key="2">
    <source>
        <dbReference type="EMBL" id="MDQ0473078.1"/>
    </source>
</evidence>
<dbReference type="EMBL" id="JAUSVX010000014">
    <property type="protein sequence ID" value="MDQ0473078.1"/>
    <property type="molecule type" value="Genomic_DNA"/>
</dbReference>
<keyword evidence="3" id="KW-1185">Reference proteome</keyword>
<dbReference type="InterPro" id="IPR007410">
    <property type="entry name" value="LpqE-like"/>
</dbReference>
<dbReference type="SUPFAM" id="SSF110087">
    <property type="entry name" value="DR1885-like metal-binding protein"/>
    <property type="match status" value="1"/>
</dbReference>
<dbReference type="PANTHER" id="PTHR36302:SF1">
    <property type="entry name" value="COPPER CHAPERONE PCU(A)C"/>
    <property type="match status" value="1"/>
</dbReference>
<sequence>MHRSILASTLALLLVSTPALAHQARIGNLVIHHPWTRATPSGAAVAGGYTIIENTGRTADRLVGGGIGAAAGFALHDMAMKDGVMSMSPVEGGLEIPAGGKVELKPGGLHIMFTGLKHALKEGEMEEGTLVFEKAGTLKLDFMVEAMGAKGGHGIMAGHDDMAGE</sequence>
<accession>A0ABU0JFM2</accession>
<dbReference type="PANTHER" id="PTHR36302">
    <property type="entry name" value="BLR7088 PROTEIN"/>
    <property type="match status" value="1"/>
</dbReference>
<feature type="signal peptide" evidence="1">
    <location>
        <begin position="1"/>
        <end position="21"/>
    </location>
</feature>
<dbReference type="InterPro" id="IPR058248">
    <property type="entry name" value="Lxx211020-like"/>
</dbReference>